<reference evidence="2 3" key="1">
    <citation type="submission" date="2013-03" db="EMBL/GenBank/DDBJ databases">
        <authorList>
            <person name="Linke B."/>
        </authorList>
    </citation>
    <scope>NUCLEOTIDE SEQUENCE [LARGE SCALE GENOMIC DNA]</scope>
    <source>
        <strain evidence="2 3">B13</strain>
    </source>
</reference>
<accession>A0A024HK40</accession>
<dbReference type="AlphaFoldDB" id="A0A024HK40"/>
<dbReference type="PATRIC" id="fig|1301098.3.peg.3482"/>
<reference evidence="2 3" key="2">
    <citation type="submission" date="2014-05" db="EMBL/GenBank/DDBJ databases">
        <title>Genome sequence of the 3-chlorobenzoate degrading bacterium Pseudomonas knackmussii B13 shows multiple evidence for horizontal gene transfer.</title>
        <authorList>
            <person name="Miyazaki R."/>
            <person name="Bertelli C."/>
            <person name="Falquet L."/>
            <person name="Robinson-Rechavi M."/>
            <person name="Gharib W."/>
            <person name="Roy S."/>
            <person name="Van der Meer J.R."/>
        </authorList>
    </citation>
    <scope>NUCLEOTIDE SEQUENCE [LARGE SCALE GENOMIC DNA]</scope>
    <source>
        <strain evidence="2 3">B13</strain>
    </source>
</reference>
<evidence type="ECO:0000313" key="3">
    <source>
        <dbReference type="Proteomes" id="UP000025241"/>
    </source>
</evidence>
<evidence type="ECO:0000313" key="2">
    <source>
        <dbReference type="EMBL" id="CDF84808.1"/>
    </source>
</evidence>
<keyword evidence="3" id="KW-1185">Reference proteome</keyword>
<feature type="transmembrane region" description="Helical" evidence="1">
    <location>
        <begin position="16"/>
        <end position="34"/>
    </location>
</feature>
<keyword evidence="1" id="KW-0812">Transmembrane</keyword>
<evidence type="ECO:0000256" key="1">
    <source>
        <dbReference type="SAM" id="Phobius"/>
    </source>
</evidence>
<dbReference type="STRING" id="1301098.PKB_3465"/>
<keyword evidence="1" id="KW-0472">Membrane</keyword>
<dbReference type="Proteomes" id="UP000025241">
    <property type="component" value="Chromosome I"/>
</dbReference>
<dbReference type="HOGENOM" id="CLU_214955_0_0_6"/>
<proteinExistence type="predicted"/>
<protein>
    <submittedName>
        <fullName evidence="2">Hypothetical membrane protein</fullName>
    </submittedName>
</protein>
<keyword evidence="1" id="KW-1133">Transmembrane helix</keyword>
<name>A0A024HK40_PSEKB</name>
<dbReference type="EMBL" id="HG322950">
    <property type="protein sequence ID" value="CDF84808.1"/>
    <property type="molecule type" value="Genomic_DNA"/>
</dbReference>
<dbReference type="KEGG" id="pkc:PKB_3465"/>
<sequence length="37" mass="4172">MSEESHNDNRDSVIDARAAFILILLVVATAVYWVSHQ</sequence>
<gene>
    <name evidence="2" type="ORF">PKB_3465</name>
</gene>
<organism evidence="2 3">
    <name type="scientific">Pseudomonas knackmussii (strain DSM 6978 / CCUG 54928 / LMG 23759 / B13)</name>
    <dbReference type="NCBI Taxonomy" id="1301098"/>
    <lineage>
        <taxon>Bacteria</taxon>
        <taxon>Pseudomonadati</taxon>
        <taxon>Pseudomonadota</taxon>
        <taxon>Gammaproteobacteria</taxon>
        <taxon>Pseudomonadales</taxon>
        <taxon>Pseudomonadaceae</taxon>
        <taxon>Pseudomonas</taxon>
    </lineage>
</organism>